<protein>
    <submittedName>
        <fullName evidence="2">Uncharacterized protein</fullName>
    </submittedName>
</protein>
<dbReference type="PANTHER" id="PTHR46601:SF1">
    <property type="entry name" value="ADF-H DOMAIN-CONTAINING PROTEIN"/>
    <property type="match status" value="1"/>
</dbReference>
<dbReference type="PANTHER" id="PTHR46601">
    <property type="entry name" value="ULP_PROTEASE DOMAIN-CONTAINING PROTEIN"/>
    <property type="match status" value="1"/>
</dbReference>
<gene>
    <name evidence="2" type="ORF">GPM918_LOCUS41412</name>
    <name evidence="3" type="ORF">SRO942_LOCUS42457</name>
</gene>
<proteinExistence type="predicted"/>
<accession>A0A815ZJ65</accession>
<feature type="non-terminal residue" evidence="2">
    <location>
        <position position="1"/>
    </location>
</feature>
<evidence type="ECO:0000313" key="2">
    <source>
        <dbReference type="EMBL" id="CAF1585862.1"/>
    </source>
</evidence>
<name>A0A815ZJ65_9BILA</name>
<evidence type="ECO:0000256" key="1">
    <source>
        <dbReference type="SAM" id="MobiDB-lite"/>
    </source>
</evidence>
<dbReference type="Proteomes" id="UP000681722">
    <property type="component" value="Unassembled WGS sequence"/>
</dbReference>
<sequence length="579" mass="66203">MALSLNKYIRKRYKYKGSGIKENDLLCKLCYMTEERRVSKKKTNDANIIDEDTQANVSLVVSQPVSLARKRSNTFASLSQAGPDDMNQKRSLLSHDTPFSFLKHALVDVQSTPSSLDASSQSDFETKIEYFIKSDKQKFNDLLEAVNLSPVKDTYEDMEILVAGLKQLILSSDYCERIRMLTLAPPVWSRRDIAQQFSVSEWEGRMAIDLREAHGILAIYENTQDRNKISPETIEKVLEFYEDDTISRYSSSSKDTINIRQLDGTKKPIGCRFMLMSLTEAFELFKTISTLIQESTKTKHFVEKLICSTENNQCMFGECAVCRTKLPSLEIPKLYPNIDLEEDTSWMKWTKMEDRVDIHRISGSIRALLFECDSQWLKFTTHSYITTTQFEYIKKIKESLDSESAICQMDFTENYVQNEIMSKHWSTSQAALFTVQIKTKDQTSNIVIISNYLSHDTMFVHCSQGLICEYVKLHFPSVKRMIYLSDGCGAHFKNNYSMMNLMHHEEDFGFTAEWTSHGRGAVDGLGAAVKSAARRSTMRAGGPEKSLTTPLELYHFSEEKFKPKQVPSRTGSSHSTTTT</sequence>
<evidence type="ECO:0000313" key="4">
    <source>
        <dbReference type="Proteomes" id="UP000663829"/>
    </source>
</evidence>
<dbReference type="AlphaFoldDB" id="A0A815ZJ65"/>
<evidence type="ECO:0000313" key="3">
    <source>
        <dbReference type="EMBL" id="CAF4455421.1"/>
    </source>
</evidence>
<dbReference type="OrthoDB" id="10062343at2759"/>
<dbReference type="EMBL" id="CAJOBC010098644">
    <property type="protein sequence ID" value="CAF4455421.1"/>
    <property type="molecule type" value="Genomic_DNA"/>
</dbReference>
<keyword evidence="4" id="KW-1185">Reference proteome</keyword>
<organism evidence="2 4">
    <name type="scientific">Didymodactylos carnosus</name>
    <dbReference type="NCBI Taxonomy" id="1234261"/>
    <lineage>
        <taxon>Eukaryota</taxon>
        <taxon>Metazoa</taxon>
        <taxon>Spiralia</taxon>
        <taxon>Gnathifera</taxon>
        <taxon>Rotifera</taxon>
        <taxon>Eurotatoria</taxon>
        <taxon>Bdelloidea</taxon>
        <taxon>Philodinida</taxon>
        <taxon>Philodinidae</taxon>
        <taxon>Didymodactylos</taxon>
    </lineage>
</organism>
<feature type="region of interest" description="Disordered" evidence="1">
    <location>
        <begin position="559"/>
        <end position="579"/>
    </location>
</feature>
<feature type="compositionally biased region" description="Low complexity" evidence="1">
    <location>
        <begin position="568"/>
        <end position="579"/>
    </location>
</feature>
<comment type="caution">
    <text evidence="2">The sequence shown here is derived from an EMBL/GenBank/DDBJ whole genome shotgun (WGS) entry which is preliminary data.</text>
</comment>
<dbReference type="EMBL" id="CAJNOQ010032599">
    <property type="protein sequence ID" value="CAF1585862.1"/>
    <property type="molecule type" value="Genomic_DNA"/>
</dbReference>
<dbReference type="Proteomes" id="UP000663829">
    <property type="component" value="Unassembled WGS sequence"/>
</dbReference>
<reference evidence="2" key="1">
    <citation type="submission" date="2021-02" db="EMBL/GenBank/DDBJ databases">
        <authorList>
            <person name="Nowell W R."/>
        </authorList>
    </citation>
    <scope>NUCLEOTIDE SEQUENCE</scope>
</reference>